<proteinExistence type="predicted"/>
<feature type="transmembrane region" description="Helical" evidence="1">
    <location>
        <begin position="69"/>
        <end position="89"/>
    </location>
</feature>
<accession>A0A1X9MFI3</accession>
<sequence length="125" mass="13345">MAYRGFLPAVLFGLTTILVVALSFSLIVSLVLTFTSLTEQSVSWLITVVAFVTMFIGGMISGGKAKEKGWIAGAVTALLFSLLTFLIQYLGYNNSFTSEQYMYHGGYIVAAAIGGIIGVNLSSNK</sequence>
<dbReference type="STRING" id="199441.BkAM31D_04690"/>
<evidence type="ECO:0000313" key="3">
    <source>
        <dbReference type="Proteomes" id="UP000193006"/>
    </source>
</evidence>
<reference evidence="2 3" key="1">
    <citation type="submission" date="2017-04" db="EMBL/GenBank/DDBJ databases">
        <title>Bacillus krulwichiae AM31D Genome sequencing and assembly.</title>
        <authorList>
            <person name="Krulwich T.A."/>
            <person name="Anastor L."/>
            <person name="Ehrlich R."/>
            <person name="Ehrlich G.D."/>
            <person name="Janto B."/>
        </authorList>
    </citation>
    <scope>NUCLEOTIDE SEQUENCE [LARGE SCALE GENOMIC DNA]</scope>
    <source>
        <strain evidence="2 3">AM31D</strain>
    </source>
</reference>
<keyword evidence="1" id="KW-1133">Transmembrane helix</keyword>
<dbReference type="Pfam" id="PF12670">
    <property type="entry name" value="DUF3792"/>
    <property type="match status" value="1"/>
</dbReference>
<protein>
    <recommendedName>
        <fullName evidence="4">TIGR04086 family membrane protein</fullName>
    </recommendedName>
</protein>
<gene>
    <name evidence="2" type="ORF">BkAM31D_04690</name>
</gene>
<dbReference type="KEGG" id="bkw:BkAM31D_04690"/>
<feature type="transmembrane region" description="Helical" evidence="1">
    <location>
        <begin position="101"/>
        <end position="121"/>
    </location>
</feature>
<dbReference type="Proteomes" id="UP000193006">
    <property type="component" value="Chromosome"/>
</dbReference>
<organism evidence="2 3">
    <name type="scientific">Halalkalibacter krulwichiae</name>
    <dbReference type="NCBI Taxonomy" id="199441"/>
    <lineage>
        <taxon>Bacteria</taxon>
        <taxon>Bacillati</taxon>
        <taxon>Bacillota</taxon>
        <taxon>Bacilli</taxon>
        <taxon>Bacillales</taxon>
        <taxon>Bacillaceae</taxon>
        <taxon>Halalkalibacter</taxon>
    </lineage>
</organism>
<dbReference type="NCBIfam" id="TIGR04086">
    <property type="entry name" value="TIGR04086_membr"/>
    <property type="match status" value="1"/>
</dbReference>
<keyword evidence="1" id="KW-0472">Membrane</keyword>
<evidence type="ECO:0000313" key="2">
    <source>
        <dbReference type="EMBL" id="ARK29212.1"/>
    </source>
</evidence>
<evidence type="ECO:0008006" key="4">
    <source>
        <dbReference type="Google" id="ProtNLM"/>
    </source>
</evidence>
<feature type="transmembrane region" description="Helical" evidence="1">
    <location>
        <begin position="44"/>
        <end position="62"/>
    </location>
</feature>
<evidence type="ECO:0000256" key="1">
    <source>
        <dbReference type="SAM" id="Phobius"/>
    </source>
</evidence>
<keyword evidence="3" id="KW-1185">Reference proteome</keyword>
<dbReference type="RefSeq" id="WP_066155773.1">
    <property type="nucleotide sequence ID" value="NZ_CP020814.1"/>
</dbReference>
<dbReference type="EMBL" id="CP020814">
    <property type="protein sequence ID" value="ARK29212.1"/>
    <property type="molecule type" value="Genomic_DNA"/>
</dbReference>
<feature type="transmembrane region" description="Helical" evidence="1">
    <location>
        <begin position="7"/>
        <end position="32"/>
    </location>
</feature>
<dbReference type="AlphaFoldDB" id="A0A1X9MFI3"/>
<dbReference type="InterPro" id="IPR023804">
    <property type="entry name" value="DUF3792_TM"/>
</dbReference>
<keyword evidence="1" id="KW-0812">Transmembrane</keyword>
<name>A0A1X9MFI3_9BACI</name>